<dbReference type="AlphaFoldDB" id="A0A4T0VR49"/>
<dbReference type="Pfam" id="PF11807">
    <property type="entry name" value="UstYa"/>
    <property type="match status" value="1"/>
</dbReference>
<comment type="pathway">
    <text evidence="1">Mycotoxin biosynthesis.</text>
</comment>
<evidence type="ECO:0000313" key="3">
    <source>
        <dbReference type="EMBL" id="TIC95044.1"/>
    </source>
</evidence>
<comment type="similarity">
    <text evidence="2">Belongs to the ustYa family.</text>
</comment>
<accession>A0A4T0VR49</accession>
<protein>
    <recommendedName>
        <fullName evidence="5">Tat pathway signal sequence</fullName>
    </recommendedName>
</protein>
<evidence type="ECO:0000256" key="2">
    <source>
        <dbReference type="ARBA" id="ARBA00035112"/>
    </source>
</evidence>
<dbReference type="GO" id="GO:0043386">
    <property type="term" value="P:mycotoxin biosynthetic process"/>
    <property type="evidence" value="ECO:0007669"/>
    <property type="project" value="InterPro"/>
</dbReference>
<dbReference type="EMBL" id="MWPZ01000006">
    <property type="protein sequence ID" value="TIC95044.1"/>
    <property type="molecule type" value="Genomic_DNA"/>
</dbReference>
<proteinExistence type="inferred from homology"/>
<evidence type="ECO:0000313" key="4">
    <source>
        <dbReference type="Proteomes" id="UP000305883"/>
    </source>
</evidence>
<dbReference type="PANTHER" id="PTHR33365">
    <property type="entry name" value="YALI0B05434P"/>
    <property type="match status" value="1"/>
</dbReference>
<dbReference type="InterPro" id="IPR021765">
    <property type="entry name" value="UstYa-like"/>
</dbReference>
<comment type="caution">
    <text evidence="3">The sequence shown here is derived from an EMBL/GenBank/DDBJ whole genome shotgun (WGS) entry which is preliminary data.</text>
</comment>
<gene>
    <name evidence="3" type="ORF">CH35J_008772</name>
</gene>
<name>A0A4T0VR49_9PEZI</name>
<evidence type="ECO:0008006" key="5">
    <source>
        <dbReference type="Google" id="ProtNLM"/>
    </source>
</evidence>
<dbReference type="OrthoDB" id="3687641at2759"/>
<sequence length="237" mass="27501">MWSNGRRSKSLIAYTQVEDETNADAPKKEDFTFSQPTELSGPWGSKVPARFYYLLLSPYSPYLESGDLEYEEFTDQNHLMQPSPYRGQPNPEVEEAWIRLWRVPPIHFPEDKLEALNKTPAENYEHVSKHLGGGVKGFLNVFHQLHCLNFVRQYTYRDAYDYSNVTTFRASKEIVRGHVDHCIETLRHFLMCQSDVTPVVFEKDPSRPSGSKSDFNMRRKCRNFGKIQAWTVANKGV</sequence>
<evidence type="ECO:0000256" key="1">
    <source>
        <dbReference type="ARBA" id="ARBA00004685"/>
    </source>
</evidence>
<dbReference type="PANTHER" id="PTHR33365:SF4">
    <property type="entry name" value="CYCLOCHLOROTINE BIOSYNTHESIS PROTEIN O"/>
    <property type="match status" value="1"/>
</dbReference>
<organism evidence="3 4">
    <name type="scientific">Colletotrichum higginsianum</name>
    <dbReference type="NCBI Taxonomy" id="80884"/>
    <lineage>
        <taxon>Eukaryota</taxon>
        <taxon>Fungi</taxon>
        <taxon>Dikarya</taxon>
        <taxon>Ascomycota</taxon>
        <taxon>Pezizomycotina</taxon>
        <taxon>Sordariomycetes</taxon>
        <taxon>Hypocreomycetidae</taxon>
        <taxon>Glomerellales</taxon>
        <taxon>Glomerellaceae</taxon>
        <taxon>Colletotrichum</taxon>
        <taxon>Colletotrichum destructivum species complex</taxon>
    </lineage>
</organism>
<reference evidence="3 4" key="1">
    <citation type="journal article" date="2019" name="Genome Biol. Evol.">
        <title>Genomic Plasticity Mediated by Transposable Elements in the Plant Pathogenic Fungus Colletotrichum higginsianum.</title>
        <authorList>
            <person name="Tsushima A."/>
            <person name="Gan P."/>
            <person name="Kumakura N."/>
            <person name="Narusaka M."/>
            <person name="Takano Y."/>
            <person name="Narusaka Y."/>
            <person name="Shirasu K."/>
        </authorList>
    </citation>
    <scope>NUCLEOTIDE SEQUENCE [LARGE SCALE GENOMIC DNA]</scope>
    <source>
        <strain evidence="3 4">MAFF305635-RFP</strain>
    </source>
</reference>
<dbReference type="Proteomes" id="UP000305883">
    <property type="component" value="Unassembled WGS sequence"/>
</dbReference>